<dbReference type="AlphaFoldDB" id="A0A2Z5UVX4"/>
<keyword evidence="2" id="KW-1185">Reference proteome</keyword>
<dbReference type="KEGG" id="rvi:RVIR1_13190"/>
<dbReference type="EMBL" id="AP018005">
    <property type="protein sequence ID" value="BBB15766.1"/>
    <property type="molecule type" value="Genomic_DNA"/>
</dbReference>
<organism evidence="1 2">
    <name type="scientific">Candidatus Rickettsiella viridis</name>
    <dbReference type="NCBI Taxonomy" id="676208"/>
    <lineage>
        <taxon>Bacteria</taxon>
        <taxon>Pseudomonadati</taxon>
        <taxon>Pseudomonadota</taxon>
        <taxon>Gammaproteobacteria</taxon>
        <taxon>Legionellales</taxon>
        <taxon>Coxiellaceae</taxon>
        <taxon>Rickettsiella</taxon>
    </lineage>
</organism>
<gene>
    <name evidence="1" type="ORF">RVIR1_13190</name>
</gene>
<protein>
    <submittedName>
        <fullName evidence="1">Uncharacterized protein</fullName>
    </submittedName>
</protein>
<reference evidence="1 2" key="1">
    <citation type="submission" date="2017-03" db="EMBL/GenBank/DDBJ databases">
        <title>The genome sequence of Candidatus Rickettsiella viridis.</title>
        <authorList>
            <person name="Nikoh N."/>
            <person name="Tsuchida T."/>
            <person name="Yamaguchi K."/>
            <person name="Maeda T."/>
            <person name="Shigenobu S."/>
            <person name="Fukatsu T."/>
        </authorList>
    </citation>
    <scope>NUCLEOTIDE SEQUENCE [LARGE SCALE GENOMIC DNA]</scope>
    <source>
        <strain evidence="1 2">Ap-RA04</strain>
    </source>
</reference>
<evidence type="ECO:0000313" key="1">
    <source>
        <dbReference type="EMBL" id="BBB15766.1"/>
    </source>
</evidence>
<name>A0A2Z5UVX4_9COXI</name>
<sequence>MLNPDTYYASAGEGQDVYSLDINEFTQRNNLTIIINNYAIDDLMDIFEVNLDYNAITLAKNIDNLRINLSIVTSQIANSLTVQVEDFFKHGQYQHFSLKTKHTEDYLWLPLYRAETETLQFYPYYFSTEKQSFFNIVAESLVNNALIVLAAHSERIFFYRQQQDLLLIESVAENQLEFSIKFKDYFSEKITWPSFTIYFRKDDVYLVYNDILALAELSLDYQDEISVFQENEIKFYLITLNFQEKKLIYHNQKFLGPQHQNDSVTLDPDERQTAVLELDFFPEQIKLSVDNNDLMLFFRQKEALLTIKNWHNPIHRIARIHFLHEFPVTLFGIEHFQLTEYKKLEQRLNQGILSSKLDGYLAQQDSQLVNALILLLASAGLAKKQNLLSECLGFTSNTKLSQFVTVSIASMTGEDLLQYFIEENYSALIRISVLLIARAISNEIVLSVLSNCFYLFPQASIQAIRNLVNNHLDLGADQTCIAIVEWTENEMDNLTAKFCQQLNLPTPIQETQFNSTRHFKRSIKNRDFFREIKFPPVASQANRMRNPSSWFLEQGHSFYLWLRHGFFSNSQANEKIPKKIAPVYFNAAHGVSLFQDVLQLFTLTLFRYKGFRYYREMASPPDENEALQSALVIVDRFRSYLAEIIHDSALLRFILDQDEFFLCMQRDMSKLMAQVDEINPRVLFNDFLEQLIPLISNETHYFRSFQL</sequence>
<dbReference type="Proteomes" id="UP000282483">
    <property type="component" value="Chromosome"/>
</dbReference>
<dbReference type="OrthoDB" id="6504753at2"/>
<proteinExistence type="predicted"/>
<evidence type="ECO:0000313" key="2">
    <source>
        <dbReference type="Proteomes" id="UP000282483"/>
    </source>
</evidence>
<accession>A0A2Z5UVX4</accession>